<feature type="non-terminal residue" evidence="1">
    <location>
        <position position="27"/>
    </location>
</feature>
<proteinExistence type="predicted"/>
<dbReference type="EMBL" id="CAJOBE010033893">
    <property type="protein sequence ID" value="CAF4301958.1"/>
    <property type="molecule type" value="Genomic_DNA"/>
</dbReference>
<dbReference type="Proteomes" id="UP000663874">
    <property type="component" value="Unassembled WGS sequence"/>
</dbReference>
<organism evidence="1 2">
    <name type="scientific">Rotaria sordida</name>
    <dbReference type="NCBI Taxonomy" id="392033"/>
    <lineage>
        <taxon>Eukaryota</taxon>
        <taxon>Metazoa</taxon>
        <taxon>Spiralia</taxon>
        <taxon>Gnathifera</taxon>
        <taxon>Rotifera</taxon>
        <taxon>Eurotatoria</taxon>
        <taxon>Bdelloidea</taxon>
        <taxon>Philodinida</taxon>
        <taxon>Philodinidae</taxon>
        <taxon>Rotaria</taxon>
    </lineage>
</organism>
<gene>
    <name evidence="1" type="ORF">FNK824_LOCUS40672</name>
</gene>
<dbReference type="AlphaFoldDB" id="A0A820I1L9"/>
<evidence type="ECO:0000313" key="1">
    <source>
        <dbReference type="EMBL" id="CAF4301958.1"/>
    </source>
</evidence>
<name>A0A820I1L9_9BILA</name>
<accession>A0A820I1L9</accession>
<sequence length="27" mass="3313">MVFLYIFRVDNICKSIRRSISKYVMDD</sequence>
<reference evidence="1" key="1">
    <citation type="submission" date="2021-02" db="EMBL/GenBank/DDBJ databases">
        <authorList>
            <person name="Nowell W R."/>
        </authorList>
    </citation>
    <scope>NUCLEOTIDE SEQUENCE</scope>
</reference>
<evidence type="ECO:0000313" key="2">
    <source>
        <dbReference type="Proteomes" id="UP000663874"/>
    </source>
</evidence>
<comment type="caution">
    <text evidence="1">The sequence shown here is derived from an EMBL/GenBank/DDBJ whole genome shotgun (WGS) entry which is preliminary data.</text>
</comment>
<protein>
    <submittedName>
        <fullName evidence="1">Uncharacterized protein</fullName>
    </submittedName>
</protein>